<evidence type="ECO:0000256" key="3">
    <source>
        <dbReference type="ARBA" id="ARBA00022827"/>
    </source>
</evidence>
<evidence type="ECO:0000256" key="1">
    <source>
        <dbReference type="ARBA" id="ARBA00007992"/>
    </source>
</evidence>
<gene>
    <name evidence="7" type="ORF">CONCODRAFT_39775</name>
</gene>
<evidence type="ECO:0000256" key="2">
    <source>
        <dbReference type="ARBA" id="ARBA00022630"/>
    </source>
</evidence>
<evidence type="ECO:0000259" key="6">
    <source>
        <dbReference type="Pfam" id="PF01494"/>
    </source>
</evidence>
<dbReference type="Gene3D" id="3.50.50.60">
    <property type="entry name" value="FAD/NAD(P)-binding domain"/>
    <property type="match status" value="1"/>
</dbReference>
<dbReference type="Proteomes" id="UP000070444">
    <property type="component" value="Unassembled WGS sequence"/>
</dbReference>
<dbReference type="OMA" id="NWIGVAQ"/>
<evidence type="ECO:0000256" key="5">
    <source>
        <dbReference type="ARBA" id="ARBA00023033"/>
    </source>
</evidence>
<keyword evidence="3" id="KW-0274">FAD</keyword>
<dbReference type="STRING" id="796925.A0A137P545"/>
<keyword evidence="2" id="KW-0285">Flavoprotein</keyword>
<dbReference type="InterPro" id="IPR050493">
    <property type="entry name" value="FAD-dep_Monooxygenase_BioMet"/>
</dbReference>
<dbReference type="InterPro" id="IPR036188">
    <property type="entry name" value="FAD/NAD-bd_sf"/>
</dbReference>
<protein>
    <submittedName>
        <fullName evidence="7">FAD/NAD(P)-binding domain-containing protein</fullName>
    </submittedName>
</protein>
<dbReference type="OrthoDB" id="2102672at2759"/>
<dbReference type="Pfam" id="PF01494">
    <property type="entry name" value="FAD_binding_3"/>
    <property type="match status" value="1"/>
</dbReference>
<organism evidence="7 8">
    <name type="scientific">Conidiobolus coronatus (strain ATCC 28846 / CBS 209.66 / NRRL 28638)</name>
    <name type="common">Delacroixia coronata</name>
    <dbReference type="NCBI Taxonomy" id="796925"/>
    <lineage>
        <taxon>Eukaryota</taxon>
        <taxon>Fungi</taxon>
        <taxon>Fungi incertae sedis</taxon>
        <taxon>Zoopagomycota</taxon>
        <taxon>Entomophthoromycotina</taxon>
        <taxon>Entomophthoromycetes</taxon>
        <taxon>Entomophthorales</taxon>
        <taxon>Ancylistaceae</taxon>
        <taxon>Conidiobolus</taxon>
    </lineage>
</organism>
<evidence type="ECO:0000313" key="7">
    <source>
        <dbReference type="EMBL" id="KXN70128.1"/>
    </source>
</evidence>
<dbReference type="PANTHER" id="PTHR13789:SF309">
    <property type="entry name" value="PUTATIVE (AFU_ORTHOLOGUE AFUA_6G14510)-RELATED"/>
    <property type="match status" value="1"/>
</dbReference>
<sequence length="395" mass="44334">MRALIAGSGIAGPCLGAALRKLGWGVTLFEAKPSLRDEGAGFMLSPNGLRMLDKYLDKNIFNQANQSGTEVKILEAHYFNGEKIFDLSPNFKQSFDYSPVGIKRYNFHKICSSNAKEQGVNIVYGKTIKGFDQNDNQVKIHLSDGSTQVGDLLIGCDGIHSQVRKQLFGDVNPSPTGKISVLGLSKDPFSKDPKYESRFFNVFGNDMTFGSYPVGDDTRIWFTESDSKMADESWVSGVLNEKEFNYFKSRISDWNSPVIDVVNNSYRVLKWGLFDRPALKTWHQGNVGLVGDAAHPMAPHLGQGANTSLEDSAVLAYYLSKVKNYQDISKALYNYEKKRISRTSTIVKNSRNMGTLGYTKNAIFRKVRDNTMRLIFSTFYKPVLNPLYGYDFKKD</sequence>
<keyword evidence="5" id="KW-0503">Monooxygenase</keyword>
<accession>A0A137P545</accession>
<proteinExistence type="inferred from homology"/>
<dbReference type="InterPro" id="IPR002938">
    <property type="entry name" value="FAD-bd"/>
</dbReference>
<dbReference type="EMBL" id="KQ964512">
    <property type="protein sequence ID" value="KXN70128.1"/>
    <property type="molecule type" value="Genomic_DNA"/>
</dbReference>
<evidence type="ECO:0000256" key="4">
    <source>
        <dbReference type="ARBA" id="ARBA00023002"/>
    </source>
</evidence>
<dbReference type="PRINTS" id="PR00420">
    <property type="entry name" value="RNGMNOXGNASE"/>
</dbReference>
<dbReference type="AlphaFoldDB" id="A0A137P545"/>
<dbReference type="GO" id="GO:0004497">
    <property type="term" value="F:monooxygenase activity"/>
    <property type="evidence" value="ECO:0007669"/>
    <property type="project" value="UniProtKB-KW"/>
</dbReference>
<dbReference type="PANTHER" id="PTHR13789">
    <property type="entry name" value="MONOOXYGENASE"/>
    <property type="match status" value="1"/>
</dbReference>
<keyword evidence="4" id="KW-0560">Oxidoreductase</keyword>
<name>A0A137P545_CONC2</name>
<dbReference type="GO" id="GO:0071949">
    <property type="term" value="F:FAD binding"/>
    <property type="evidence" value="ECO:0007669"/>
    <property type="project" value="InterPro"/>
</dbReference>
<comment type="similarity">
    <text evidence="1">Belongs to the paxM FAD-dependent monooxygenase family.</text>
</comment>
<dbReference type="SUPFAM" id="SSF51905">
    <property type="entry name" value="FAD/NAD(P)-binding domain"/>
    <property type="match status" value="1"/>
</dbReference>
<reference evidence="7 8" key="1">
    <citation type="journal article" date="2015" name="Genome Biol. Evol.">
        <title>Phylogenomic analyses indicate that early fungi evolved digesting cell walls of algal ancestors of land plants.</title>
        <authorList>
            <person name="Chang Y."/>
            <person name="Wang S."/>
            <person name="Sekimoto S."/>
            <person name="Aerts A.L."/>
            <person name="Choi C."/>
            <person name="Clum A."/>
            <person name="LaButti K.M."/>
            <person name="Lindquist E.A."/>
            <person name="Yee Ngan C."/>
            <person name="Ohm R.A."/>
            <person name="Salamov A.A."/>
            <person name="Grigoriev I.V."/>
            <person name="Spatafora J.W."/>
            <person name="Berbee M.L."/>
        </authorList>
    </citation>
    <scope>NUCLEOTIDE SEQUENCE [LARGE SCALE GENOMIC DNA]</scope>
    <source>
        <strain evidence="7 8">NRRL 28638</strain>
    </source>
</reference>
<feature type="domain" description="FAD-binding" evidence="6">
    <location>
        <begin position="3"/>
        <end position="349"/>
    </location>
</feature>
<evidence type="ECO:0000313" key="8">
    <source>
        <dbReference type="Proteomes" id="UP000070444"/>
    </source>
</evidence>
<keyword evidence="8" id="KW-1185">Reference proteome</keyword>